<dbReference type="RefSeq" id="WP_058570970.1">
    <property type="nucleotide sequence ID" value="NZ_LOPV01000045.1"/>
</dbReference>
<dbReference type="AlphaFoldDB" id="A0A0W1SVQ8"/>
<evidence type="ECO:0000313" key="2">
    <source>
        <dbReference type="Proteomes" id="UP000053157"/>
    </source>
</evidence>
<reference evidence="1 2" key="1">
    <citation type="submission" date="2015-12" db="EMBL/GenBank/DDBJ databases">
        <title>Haloferax profundi sp. nov. isolated from the Discovery deep brine-seawater interface in the Red Sea.</title>
        <authorList>
            <person name="Zhang G."/>
            <person name="Stingl U."/>
            <person name="Rashid M."/>
        </authorList>
    </citation>
    <scope>NUCLEOTIDE SEQUENCE [LARGE SCALE GENOMIC DNA]</scope>
    <source>
        <strain evidence="1 2">SB29</strain>
    </source>
</reference>
<organism evidence="1 2">
    <name type="scientific">Haloferax profundi</name>
    <dbReference type="NCBI Taxonomy" id="1544718"/>
    <lineage>
        <taxon>Archaea</taxon>
        <taxon>Methanobacteriati</taxon>
        <taxon>Methanobacteriota</taxon>
        <taxon>Stenosarchaea group</taxon>
        <taxon>Halobacteria</taxon>
        <taxon>Halobacteriales</taxon>
        <taxon>Haloferacaceae</taxon>
        <taxon>Haloferax</taxon>
    </lineage>
</organism>
<dbReference type="OrthoDB" id="2731at2157"/>
<dbReference type="Pfam" id="PF11376">
    <property type="entry name" value="DUF3179"/>
    <property type="match status" value="2"/>
</dbReference>
<sequence>MDRRAYLGLLTGATLSFAGCTEGNARPPVAGFPAPGNPDPIVQEGFPATVCSNPPYLSDGIHAVVEPAVGPDWEDVTVPEEYRFADETGRGLSADTYVVGVEYDGAARAYPLSILWWHEIVNDTLGGDPVLVTYCAMCETGMVAERRVGGEETTFRVSGQLWQAPPPYSYASAEEGRVFGASVLTGETELRTAANLVLLDEATGSYWSQILARGICGPMSGERMRILPSSVATWAEWRENYPDTDVLLPPPQSKTA</sequence>
<gene>
    <name evidence="1" type="ORF">AUR66_07655</name>
</gene>
<name>A0A0W1SVQ8_9EURY</name>
<dbReference type="EMBL" id="LOPV01000045">
    <property type="protein sequence ID" value="KTG30456.1"/>
    <property type="molecule type" value="Genomic_DNA"/>
</dbReference>
<dbReference type="InterPro" id="IPR021516">
    <property type="entry name" value="DUF3179"/>
</dbReference>
<accession>A0A0W1SVQ8</accession>
<comment type="caution">
    <text evidence="1">The sequence shown here is derived from an EMBL/GenBank/DDBJ whole genome shotgun (WGS) entry which is preliminary data.</text>
</comment>
<evidence type="ECO:0000313" key="1">
    <source>
        <dbReference type="EMBL" id="KTG30456.1"/>
    </source>
</evidence>
<proteinExistence type="predicted"/>
<dbReference type="Proteomes" id="UP000053157">
    <property type="component" value="Unassembled WGS sequence"/>
</dbReference>
<dbReference type="PROSITE" id="PS51257">
    <property type="entry name" value="PROKAR_LIPOPROTEIN"/>
    <property type="match status" value="1"/>
</dbReference>
<evidence type="ECO:0008006" key="3">
    <source>
        <dbReference type="Google" id="ProtNLM"/>
    </source>
</evidence>
<keyword evidence="2" id="KW-1185">Reference proteome</keyword>
<protein>
    <recommendedName>
        <fullName evidence="3">DUF3179 domain-containing protein</fullName>
    </recommendedName>
</protein>